<dbReference type="AlphaFoldDB" id="Q01PM5"/>
<sequence>MIQMAEALRFECQPGCTECCRQKGWVYLTEEDLKRAAQFLGITAAAFERKYVYRTTNKMRLRVPAASTCHFLFEGGCSIHPAKPTQCRIFPFWPELVDSRREWAKTARYCPGMGKGPLIQIANARLQAEEMRKSYPEMYR</sequence>
<dbReference type="eggNOG" id="COG0727">
    <property type="taxonomic scope" value="Bacteria"/>
</dbReference>
<accession>Q01PM5</accession>
<dbReference type="PANTHER" id="PTHR35866">
    <property type="entry name" value="PUTATIVE-RELATED"/>
    <property type="match status" value="1"/>
</dbReference>
<reference evidence="1" key="1">
    <citation type="submission" date="2006-10" db="EMBL/GenBank/DDBJ databases">
        <title>Complete sequence of Solibacter usitatus Ellin6076.</title>
        <authorList>
            <consortium name="US DOE Joint Genome Institute"/>
            <person name="Copeland A."/>
            <person name="Lucas S."/>
            <person name="Lapidus A."/>
            <person name="Barry K."/>
            <person name="Detter J.C."/>
            <person name="Glavina del Rio T."/>
            <person name="Hammon N."/>
            <person name="Israni S."/>
            <person name="Dalin E."/>
            <person name="Tice H."/>
            <person name="Pitluck S."/>
            <person name="Thompson L.S."/>
            <person name="Brettin T."/>
            <person name="Bruce D."/>
            <person name="Han C."/>
            <person name="Tapia R."/>
            <person name="Gilna P."/>
            <person name="Schmutz J."/>
            <person name="Larimer F."/>
            <person name="Land M."/>
            <person name="Hauser L."/>
            <person name="Kyrpides N."/>
            <person name="Mikhailova N."/>
            <person name="Janssen P.H."/>
            <person name="Kuske C.R."/>
            <person name="Richardson P."/>
        </authorList>
    </citation>
    <scope>NUCLEOTIDE SEQUENCE</scope>
    <source>
        <strain evidence="1">Ellin6076</strain>
    </source>
</reference>
<evidence type="ECO:0000313" key="1">
    <source>
        <dbReference type="EMBL" id="ABJ88395.1"/>
    </source>
</evidence>
<dbReference type="EMBL" id="CP000473">
    <property type="protein sequence ID" value="ABJ88395.1"/>
    <property type="molecule type" value="Genomic_DNA"/>
</dbReference>
<name>Q01PM5_SOLUE</name>
<dbReference type="Pfam" id="PF03692">
    <property type="entry name" value="CxxCxxCC"/>
    <property type="match status" value="1"/>
</dbReference>
<evidence type="ECO:0008006" key="2">
    <source>
        <dbReference type="Google" id="ProtNLM"/>
    </source>
</evidence>
<gene>
    <name evidence="1" type="ordered locus">Acid_7487</name>
</gene>
<organism evidence="1">
    <name type="scientific">Solibacter usitatus (strain Ellin6076)</name>
    <dbReference type="NCBI Taxonomy" id="234267"/>
    <lineage>
        <taxon>Bacteria</taxon>
        <taxon>Pseudomonadati</taxon>
        <taxon>Acidobacteriota</taxon>
        <taxon>Terriglobia</taxon>
        <taxon>Bryobacterales</taxon>
        <taxon>Solibacteraceae</taxon>
        <taxon>Candidatus Solibacter</taxon>
    </lineage>
</organism>
<proteinExistence type="predicted"/>
<dbReference type="PANTHER" id="PTHR35866:SF1">
    <property type="entry name" value="YKGJ FAMILY CYSTEINE CLUSTER PROTEIN"/>
    <property type="match status" value="1"/>
</dbReference>
<protein>
    <recommendedName>
        <fullName evidence="2">YkgJ family cysteine cluster protein</fullName>
    </recommendedName>
</protein>
<dbReference type="HOGENOM" id="CLU_125010_1_0_0"/>
<dbReference type="InterPro" id="IPR005358">
    <property type="entry name" value="Puta_zinc/iron-chelating_dom"/>
</dbReference>
<dbReference type="OrthoDB" id="9810361at2"/>
<dbReference type="STRING" id="234267.Acid_7487"/>
<dbReference type="InParanoid" id="Q01PM5"/>
<dbReference type="KEGG" id="sus:Acid_7487"/>